<name>A0ABV1QJR3_9HYPH</name>
<dbReference type="Proteomes" id="UP001480955">
    <property type="component" value="Unassembled WGS sequence"/>
</dbReference>
<reference evidence="2 3" key="1">
    <citation type="submission" date="2024-06" db="EMBL/GenBank/DDBJ databases">
        <authorList>
            <person name="Campbell A.G."/>
        </authorList>
    </citation>
    <scope>NUCLEOTIDE SEQUENCE [LARGE SCALE GENOMIC DNA]</scope>
    <source>
        <strain evidence="2 3">EM12</strain>
    </source>
</reference>
<evidence type="ECO:0000313" key="2">
    <source>
        <dbReference type="EMBL" id="MER2249634.1"/>
    </source>
</evidence>
<evidence type="ECO:0008006" key="4">
    <source>
        <dbReference type="Google" id="ProtNLM"/>
    </source>
</evidence>
<dbReference type="RefSeq" id="WP_350393199.1">
    <property type="nucleotide sequence ID" value="NZ_JBELQE010000043.1"/>
</dbReference>
<keyword evidence="1" id="KW-0472">Membrane</keyword>
<protein>
    <recommendedName>
        <fullName evidence="4">DUF697 domain-containing protein</fullName>
    </recommendedName>
</protein>
<sequence length="382" mass="39371">MGRLALNWTGLALAMALLAVSGTPLLPRARQALLLLQAADEPAALAALQLPALLTPDRITAEIDGAVAAEDEELARSLLAVADEHGVAVAADRRAAVATLDDGSAYRSLRAFTQGVVSGQADGAAGLTGVLLADASGIGDLRDILREGPACLQDQPCDRIILGLASVGLAATAATWAGGVGAPARGGLTLLKATHRLGRLSRPLTDSLTRTVRDSIDPEALRTVLRSGARLDPAALRLVAGSAVRPAAAGRLRRLGSEIHDLYGRTGSRGVMDALSLAHTPEEVGRVGSLARSMGARTRGVLRLLGRAVLGLGATVAGLTQTLLAAFFWILGLACLCERLGLVIGRTLWSRPGRRAPAARVTVAGALMKRPDPGHRPDVPTA</sequence>
<keyword evidence="1" id="KW-1133">Transmembrane helix</keyword>
<proteinExistence type="predicted"/>
<evidence type="ECO:0000313" key="3">
    <source>
        <dbReference type="Proteomes" id="UP001480955"/>
    </source>
</evidence>
<gene>
    <name evidence="2" type="ORF">ABS772_06860</name>
</gene>
<organism evidence="2 3">
    <name type="scientific">Methylorubrum podarium</name>
    <dbReference type="NCBI Taxonomy" id="200476"/>
    <lineage>
        <taxon>Bacteria</taxon>
        <taxon>Pseudomonadati</taxon>
        <taxon>Pseudomonadota</taxon>
        <taxon>Alphaproteobacteria</taxon>
        <taxon>Hyphomicrobiales</taxon>
        <taxon>Methylobacteriaceae</taxon>
        <taxon>Methylorubrum</taxon>
    </lineage>
</organism>
<evidence type="ECO:0000256" key="1">
    <source>
        <dbReference type="SAM" id="Phobius"/>
    </source>
</evidence>
<feature type="transmembrane region" description="Helical" evidence="1">
    <location>
        <begin position="301"/>
        <end position="320"/>
    </location>
</feature>
<feature type="transmembrane region" description="Helical" evidence="1">
    <location>
        <begin position="6"/>
        <end position="26"/>
    </location>
</feature>
<comment type="caution">
    <text evidence="2">The sequence shown here is derived from an EMBL/GenBank/DDBJ whole genome shotgun (WGS) entry which is preliminary data.</text>
</comment>
<dbReference type="EMBL" id="JBELQE010000043">
    <property type="protein sequence ID" value="MER2249634.1"/>
    <property type="molecule type" value="Genomic_DNA"/>
</dbReference>
<accession>A0ABV1QJR3</accession>
<keyword evidence="3" id="KW-1185">Reference proteome</keyword>
<keyword evidence="1" id="KW-0812">Transmembrane</keyword>